<evidence type="ECO:0000256" key="6">
    <source>
        <dbReference type="ARBA" id="ARBA00022723"/>
    </source>
</evidence>
<dbReference type="RefSeq" id="XP_009531906.1">
    <property type="nucleotide sequence ID" value="XM_009533611.1"/>
</dbReference>
<dbReference type="PRINTS" id="PR00119">
    <property type="entry name" value="CATATPASE"/>
</dbReference>
<dbReference type="GO" id="GO:0055070">
    <property type="term" value="P:copper ion homeostasis"/>
    <property type="evidence" value="ECO:0007669"/>
    <property type="project" value="TreeGrafter"/>
</dbReference>
<dbReference type="GO" id="GO:0005524">
    <property type="term" value="F:ATP binding"/>
    <property type="evidence" value="ECO:0007669"/>
    <property type="project" value="UniProtKB-UniRule"/>
</dbReference>
<evidence type="ECO:0000256" key="10">
    <source>
        <dbReference type="ARBA" id="ARBA00022840"/>
    </source>
</evidence>
<dbReference type="NCBIfam" id="TIGR01494">
    <property type="entry name" value="ATPase_P-type"/>
    <property type="match status" value="1"/>
</dbReference>
<feature type="transmembrane region" description="Helical" evidence="18">
    <location>
        <begin position="351"/>
        <end position="374"/>
    </location>
</feature>
<dbReference type="EC" id="7.2.2.8" evidence="3"/>
<evidence type="ECO:0000256" key="14">
    <source>
        <dbReference type="ARBA" id="ARBA00023008"/>
    </source>
</evidence>
<evidence type="ECO:0000256" key="1">
    <source>
        <dbReference type="ARBA" id="ARBA00004127"/>
    </source>
</evidence>
<dbReference type="PANTHER" id="PTHR43520:SF8">
    <property type="entry name" value="P-TYPE CU(+) TRANSPORTER"/>
    <property type="match status" value="1"/>
</dbReference>
<dbReference type="SFLD" id="SFLDS00003">
    <property type="entry name" value="Haloacid_Dehalogenase"/>
    <property type="match status" value="1"/>
</dbReference>
<dbReference type="KEGG" id="psoj:PHYSODRAFT_336094"/>
<evidence type="ECO:0000256" key="7">
    <source>
        <dbReference type="ARBA" id="ARBA00022737"/>
    </source>
</evidence>
<dbReference type="NCBIfam" id="TIGR00003">
    <property type="entry name" value="copper ion binding protein"/>
    <property type="match status" value="1"/>
</dbReference>
<evidence type="ECO:0000256" key="18">
    <source>
        <dbReference type="RuleBase" id="RU362081"/>
    </source>
</evidence>
<keyword evidence="6 18" id="KW-0479">Metal-binding</keyword>
<dbReference type="Pfam" id="PF00403">
    <property type="entry name" value="HMA"/>
    <property type="match status" value="2"/>
</dbReference>
<dbReference type="InterPro" id="IPR018303">
    <property type="entry name" value="ATPase_P-typ_P_site"/>
</dbReference>
<dbReference type="SMR" id="G4ZVZ3"/>
<keyword evidence="15" id="KW-0406">Ion transport</keyword>
<keyword evidence="10 18" id="KW-0067">ATP-binding</keyword>
<feature type="transmembrane region" description="Helical" evidence="18">
    <location>
        <begin position="933"/>
        <end position="953"/>
    </location>
</feature>
<dbReference type="InterPro" id="IPR036163">
    <property type="entry name" value="HMA_dom_sf"/>
</dbReference>
<dbReference type="Gene3D" id="3.30.70.100">
    <property type="match status" value="3"/>
</dbReference>
<feature type="transmembrane region" description="Helical" evidence="18">
    <location>
        <begin position="310"/>
        <end position="330"/>
    </location>
</feature>
<dbReference type="InterPro" id="IPR059000">
    <property type="entry name" value="ATPase_P-type_domA"/>
</dbReference>
<dbReference type="CDD" id="cd00371">
    <property type="entry name" value="HMA"/>
    <property type="match status" value="3"/>
</dbReference>
<dbReference type="GO" id="GO:0043682">
    <property type="term" value="F:P-type divalent copper transporter activity"/>
    <property type="evidence" value="ECO:0007669"/>
    <property type="project" value="TreeGrafter"/>
</dbReference>
<comment type="subcellular location">
    <subcellularLocation>
        <location evidence="1">Endomembrane system</location>
        <topology evidence="1">Multi-pass membrane protein</topology>
    </subcellularLocation>
    <subcellularLocation>
        <location evidence="18">Membrane</location>
    </subcellularLocation>
</comment>
<dbReference type="FunFam" id="3.30.70.100:FF:000033">
    <property type="entry name" value="Copper-transporting ATPase HMA5"/>
    <property type="match status" value="1"/>
</dbReference>
<keyword evidence="12" id="KW-1278">Translocase</keyword>
<evidence type="ECO:0000256" key="13">
    <source>
        <dbReference type="ARBA" id="ARBA00022989"/>
    </source>
</evidence>
<keyword evidence="5 18" id="KW-0812">Transmembrane</keyword>
<dbReference type="GO" id="GO:0140581">
    <property type="term" value="F:P-type monovalent copper transporter activity"/>
    <property type="evidence" value="ECO:0007669"/>
    <property type="project" value="UniProtKB-EC"/>
</dbReference>
<dbReference type="InParanoid" id="G4ZVZ3"/>
<dbReference type="SFLD" id="SFLDG00002">
    <property type="entry name" value="C1.7:_P-type_atpase_like"/>
    <property type="match status" value="1"/>
</dbReference>
<keyword evidence="16 18" id="KW-0472">Membrane</keyword>
<dbReference type="Gene3D" id="3.40.1110.10">
    <property type="entry name" value="Calcium-transporting ATPase, cytoplasmic domain N"/>
    <property type="match status" value="2"/>
</dbReference>
<evidence type="ECO:0000256" key="8">
    <source>
        <dbReference type="ARBA" id="ARBA00022741"/>
    </source>
</evidence>
<keyword evidence="8 18" id="KW-0547">Nucleotide-binding</keyword>
<dbReference type="InterPro" id="IPR023298">
    <property type="entry name" value="ATPase_P-typ_TM_dom_sf"/>
</dbReference>
<accession>G4ZVZ3</accession>
<keyword evidence="21" id="KW-1185">Reference proteome</keyword>
<protein>
    <recommendedName>
        <fullName evidence="3">P-type Cu(+) transporter</fullName>
        <ecNumber evidence="3">7.2.2.8</ecNumber>
    </recommendedName>
    <alternativeName>
        <fullName evidence="17">Protein HEAVY METAL ATPASE 5</fullName>
    </alternativeName>
</protein>
<dbReference type="Pfam" id="PF00702">
    <property type="entry name" value="Hydrolase"/>
    <property type="match status" value="1"/>
</dbReference>
<feature type="domain" description="HMA" evidence="19">
    <location>
        <begin position="186"/>
        <end position="252"/>
    </location>
</feature>
<dbReference type="InterPro" id="IPR023214">
    <property type="entry name" value="HAD_sf"/>
</dbReference>
<dbReference type="InterPro" id="IPR017969">
    <property type="entry name" value="Heavy-metal-associated_CS"/>
</dbReference>
<dbReference type="FunFam" id="3.30.70.100:FF:000001">
    <property type="entry name" value="ATPase copper transporting beta"/>
    <property type="match status" value="1"/>
</dbReference>
<feature type="transmembrane region" description="Helical" evidence="18">
    <location>
        <begin position="905"/>
        <end position="927"/>
    </location>
</feature>
<dbReference type="InterPro" id="IPR044492">
    <property type="entry name" value="P_typ_ATPase_HD_dom"/>
</dbReference>
<evidence type="ECO:0000313" key="21">
    <source>
        <dbReference type="Proteomes" id="UP000002640"/>
    </source>
</evidence>
<comment type="similarity">
    <text evidence="2 18">Belongs to the cation transport ATPase (P-type) (TC 3.A.3) family. Type IB subfamily.</text>
</comment>
<proteinExistence type="inferred from homology"/>
<dbReference type="InterPro" id="IPR008250">
    <property type="entry name" value="ATPase_P-typ_transduc_dom_A_sf"/>
</dbReference>
<dbReference type="PANTHER" id="PTHR43520">
    <property type="entry name" value="ATP7, ISOFORM B"/>
    <property type="match status" value="1"/>
</dbReference>
<keyword evidence="13 18" id="KW-1133">Transmembrane helix</keyword>
<dbReference type="InterPro" id="IPR006122">
    <property type="entry name" value="HMA_Cu_ion-bd"/>
</dbReference>
<feature type="domain" description="HMA" evidence="19">
    <location>
        <begin position="108"/>
        <end position="174"/>
    </location>
</feature>
<dbReference type="PRINTS" id="PR00942">
    <property type="entry name" value="CUATPASEI"/>
</dbReference>
<dbReference type="Pfam" id="PF00122">
    <property type="entry name" value="E1-E2_ATPase"/>
    <property type="match status" value="1"/>
</dbReference>
<gene>
    <name evidence="20" type="ORF">PHYSODRAFT_336094</name>
</gene>
<dbReference type="GO" id="GO:0005507">
    <property type="term" value="F:copper ion binding"/>
    <property type="evidence" value="ECO:0007669"/>
    <property type="project" value="InterPro"/>
</dbReference>
<organism evidence="20 21">
    <name type="scientific">Phytophthora sojae (strain P6497)</name>
    <name type="common">Soybean stem and root rot agent</name>
    <name type="synonym">Phytophthora megasperma f. sp. glycines</name>
    <dbReference type="NCBI Taxonomy" id="1094619"/>
    <lineage>
        <taxon>Eukaryota</taxon>
        <taxon>Sar</taxon>
        <taxon>Stramenopiles</taxon>
        <taxon>Oomycota</taxon>
        <taxon>Peronosporomycetes</taxon>
        <taxon>Peronosporales</taxon>
        <taxon>Peronosporaceae</taxon>
        <taxon>Phytophthora</taxon>
    </lineage>
</organism>
<evidence type="ECO:0000256" key="17">
    <source>
        <dbReference type="ARBA" id="ARBA00077729"/>
    </source>
</evidence>
<feature type="transmembrane region" description="Helical" evidence="18">
    <location>
        <begin position="278"/>
        <end position="298"/>
    </location>
</feature>
<dbReference type="PRINTS" id="PR00943">
    <property type="entry name" value="CUATPASE"/>
</dbReference>
<dbReference type="SUPFAM" id="SSF81653">
    <property type="entry name" value="Calcium ATPase, transduction domain A"/>
    <property type="match status" value="1"/>
</dbReference>
<dbReference type="InterPro" id="IPR023299">
    <property type="entry name" value="ATPase_P-typ_cyto_dom_N"/>
</dbReference>
<keyword evidence="11" id="KW-0460">Magnesium</keyword>
<dbReference type="NCBIfam" id="TIGR01525">
    <property type="entry name" value="ATPase-IB_hvy"/>
    <property type="match status" value="1"/>
</dbReference>
<dbReference type="Gene3D" id="3.40.50.1000">
    <property type="entry name" value="HAD superfamily/HAD-like"/>
    <property type="match status" value="1"/>
</dbReference>
<dbReference type="PROSITE" id="PS01047">
    <property type="entry name" value="HMA_1"/>
    <property type="match status" value="2"/>
</dbReference>
<dbReference type="PROSITE" id="PS00154">
    <property type="entry name" value="ATPASE_E1_E2"/>
    <property type="match status" value="1"/>
</dbReference>
<keyword evidence="7" id="KW-0677">Repeat</keyword>
<dbReference type="EMBL" id="JH159157">
    <property type="protein sequence ID" value="EGZ11573.1"/>
    <property type="molecule type" value="Genomic_DNA"/>
</dbReference>
<dbReference type="Proteomes" id="UP000002640">
    <property type="component" value="Unassembled WGS sequence"/>
</dbReference>
<keyword evidence="9" id="KW-0187">Copper transport</keyword>
<dbReference type="GeneID" id="20647143"/>
<evidence type="ECO:0000256" key="16">
    <source>
        <dbReference type="ARBA" id="ARBA00023136"/>
    </source>
</evidence>
<dbReference type="AlphaFoldDB" id="G4ZVZ3"/>
<evidence type="ECO:0000256" key="9">
    <source>
        <dbReference type="ARBA" id="ARBA00022796"/>
    </source>
</evidence>
<feature type="transmembrane region" description="Helical" evidence="18">
    <location>
        <begin position="380"/>
        <end position="402"/>
    </location>
</feature>
<evidence type="ECO:0000256" key="2">
    <source>
        <dbReference type="ARBA" id="ARBA00006024"/>
    </source>
</evidence>
<evidence type="ECO:0000256" key="3">
    <source>
        <dbReference type="ARBA" id="ARBA00012517"/>
    </source>
</evidence>
<keyword evidence="4" id="KW-0813">Transport</keyword>
<dbReference type="SFLD" id="SFLDF00027">
    <property type="entry name" value="p-type_atpase"/>
    <property type="match status" value="1"/>
</dbReference>
<evidence type="ECO:0000256" key="12">
    <source>
        <dbReference type="ARBA" id="ARBA00022967"/>
    </source>
</evidence>
<name>G4ZVZ3_PHYSP</name>
<sequence>MAPRTILLSIDGRSCAKNCEVQQALSAVEGVVAASVNFDSNNASVDVASDRQFDDEMLLEAVRSVGPKFNARLVQASHSSGVKAQGIHDNDSREVSLSIDEADKSAIAKVTLLIGGMTCSSCANTVEGALKRTEGVVSASVSLETEKAVVQFDRDVMSVEALAKAVENVGYQASSCIPKDEKSEMGDATLLIGGMTCSSCSNSVENLLKSTPGVLSASVNLATEKAAIHFDKSVVGIRTLIESVEDIGYEASYVTEANALQALGDQRMREISQYRTDFFAALVFTPPILLIMLVFENIAQVKHGLMSEVVPGLSCEALAVAILASPVQFYSARRFHVDAWKGVRNRVLGMAFLVSMGSNVAYFYGLFTVIRAIALDNAEVATLDMFMTSSVLISFVVLGKLLEATAKVKTSAALTKLMELQVKSATLLIFSADGSHIIEERVVPIELVQRGDVLKVVRGSSVPTDGVVVYGEGRVDESMLTGESKTVKKVVGDRALGATLNVEGLFHMQVTGIDTDTALSQIIRLVEDAQASKAPIQAYADYISSIFVPVVVALALGTFAVWHILCARDGIPKDWIPNSDGKFVFALDFGIATLVVACPCALGLATPTAVMVGTGVGAAHGVLIKGGEPLEAAHNVNTIIFDKTGTLTVGKPVVTDVHPLSSTLDAEELAVLAGSAERGSEHPLGAAITDYAKSMSLPLEQPTDFRAASGKGILCCVGDRDIMIGNKAWMEENDVEGANRIEVMQTVIAFQNAGKTSIYVAVDGELSGVFAVADAPRGEAARTLRKLRTMGLEVWMVTGDNTRTAFTIAEHLGMNRDNVMADVLPSEKASKVKELQDLGRIVAMVGDGINDSPALAQADLGIAIGGGTEIAVETAGMVLMKSNLVAVITALHLSRTIFNRIRLNYVWAFGYNCLLIPLAAGVLYPVGFSIPPMFASAAMALSSVSVVISSLLLRYYTPPTVADDALERKTKAMLPTEQTLSAPLLASSTLQDTE</sequence>
<dbReference type="OMA" id="WECFFDE"/>
<dbReference type="CDD" id="cd02094">
    <property type="entry name" value="P-type_ATPase_Cu-like"/>
    <property type="match status" value="1"/>
</dbReference>
<evidence type="ECO:0000313" key="20">
    <source>
        <dbReference type="EMBL" id="EGZ11573.1"/>
    </source>
</evidence>
<dbReference type="InterPro" id="IPR001757">
    <property type="entry name" value="P_typ_ATPase"/>
</dbReference>
<dbReference type="PROSITE" id="PS50846">
    <property type="entry name" value="HMA_2"/>
    <property type="match status" value="2"/>
</dbReference>
<dbReference type="GO" id="GO:0016020">
    <property type="term" value="C:membrane"/>
    <property type="evidence" value="ECO:0007669"/>
    <property type="project" value="UniProtKB-SubCell"/>
</dbReference>
<dbReference type="FunFam" id="2.70.150.10:FF:000002">
    <property type="entry name" value="Copper-transporting ATPase 1, putative"/>
    <property type="match status" value="1"/>
</dbReference>
<dbReference type="SUPFAM" id="SSF55008">
    <property type="entry name" value="HMA, heavy metal-associated domain"/>
    <property type="match status" value="3"/>
</dbReference>
<dbReference type="InterPro" id="IPR036412">
    <property type="entry name" value="HAD-like_sf"/>
</dbReference>
<reference evidence="20 21" key="1">
    <citation type="journal article" date="2006" name="Science">
        <title>Phytophthora genome sequences uncover evolutionary origins and mechanisms of pathogenesis.</title>
        <authorList>
            <person name="Tyler B.M."/>
            <person name="Tripathy S."/>
            <person name="Zhang X."/>
            <person name="Dehal P."/>
            <person name="Jiang R.H."/>
            <person name="Aerts A."/>
            <person name="Arredondo F.D."/>
            <person name="Baxter L."/>
            <person name="Bensasson D."/>
            <person name="Beynon J.L."/>
            <person name="Chapman J."/>
            <person name="Damasceno C.M."/>
            <person name="Dorrance A.E."/>
            <person name="Dou D."/>
            <person name="Dickerman A.W."/>
            <person name="Dubchak I.L."/>
            <person name="Garbelotto M."/>
            <person name="Gijzen M."/>
            <person name="Gordon S.G."/>
            <person name="Govers F."/>
            <person name="Grunwald N.J."/>
            <person name="Huang W."/>
            <person name="Ivors K.L."/>
            <person name="Jones R.W."/>
            <person name="Kamoun S."/>
            <person name="Krampis K."/>
            <person name="Lamour K.H."/>
            <person name="Lee M.K."/>
            <person name="McDonald W.H."/>
            <person name="Medina M."/>
            <person name="Meijer H.J."/>
            <person name="Nordberg E.K."/>
            <person name="Maclean D.J."/>
            <person name="Ospina-Giraldo M.D."/>
            <person name="Morris P.F."/>
            <person name="Phuntumart V."/>
            <person name="Putnam N.H."/>
            <person name="Rash S."/>
            <person name="Rose J.K."/>
            <person name="Sakihama Y."/>
            <person name="Salamov A.A."/>
            <person name="Savidor A."/>
            <person name="Scheuring C.F."/>
            <person name="Smith B.M."/>
            <person name="Sobral B.W."/>
            <person name="Terry A."/>
            <person name="Torto-Alalibo T.A."/>
            <person name="Win J."/>
            <person name="Xu Z."/>
            <person name="Zhang H."/>
            <person name="Grigoriev I.V."/>
            <person name="Rokhsar D.S."/>
            <person name="Boore J.L."/>
        </authorList>
    </citation>
    <scope>NUCLEOTIDE SEQUENCE [LARGE SCALE GENOMIC DNA]</scope>
    <source>
        <strain evidence="20 21">P6497</strain>
    </source>
</reference>
<dbReference type="GO" id="GO:0012505">
    <property type="term" value="C:endomembrane system"/>
    <property type="evidence" value="ECO:0007669"/>
    <property type="project" value="UniProtKB-SubCell"/>
</dbReference>
<feature type="transmembrane region" description="Helical" evidence="18">
    <location>
        <begin position="585"/>
        <end position="605"/>
    </location>
</feature>
<dbReference type="SUPFAM" id="SSF56784">
    <property type="entry name" value="HAD-like"/>
    <property type="match status" value="1"/>
</dbReference>
<feature type="transmembrane region" description="Helical" evidence="18">
    <location>
        <begin position="542"/>
        <end position="565"/>
    </location>
</feature>
<dbReference type="InterPro" id="IPR006121">
    <property type="entry name" value="HMA_dom"/>
</dbReference>
<evidence type="ECO:0000256" key="15">
    <source>
        <dbReference type="ARBA" id="ARBA00023065"/>
    </source>
</evidence>
<dbReference type="GO" id="GO:0016887">
    <property type="term" value="F:ATP hydrolysis activity"/>
    <property type="evidence" value="ECO:0007669"/>
    <property type="project" value="InterPro"/>
</dbReference>
<evidence type="ECO:0000256" key="4">
    <source>
        <dbReference type="ARBA" id="ARBA00022448"/>
    </source>
</evidence>
<evidence type="ECO:0000256" key="11">
    <source>
        <dbReference type="ARBA" id="ARBA00022842"/>
    </source>
</evidence>
<dbReference type="Gene3D" id="2.70.150.10">
    <property type="entry name" value="Calcium-transporting ATPase, cytoplasmic transduction domain A"/>
    <property type="match status" value="1"/>
</dbReference>
<dbReference type="InterPro" id="IPR027256">
    <property type="entry name" value="P-typ_ATPase_IB"/>
</dbReference>
<keyword evidence="14" id="KW-0186">Copper</keyword>
<dbReference type="SUPFAM" id="SSF81665">
    <property type="entry name" value="Calcium ATPase, transmembrane domain M"/>
    <property type="match status" value="1"/>
</dbReference>
<evidence type="ECO:0000259" key="19">
    <source>
        <dbReference type="PROSITE" id="PS50846"/>
    </source>
</evidence>
<evidence type="ECO:0000256" key="5">
    <source>
        <dbReference type="ARBA" id="ARBA00022692"/>
    </source>
</evidence>